<dbReference type="PANTHER" id="PTHR31912">
    <property type="entry name" value="IP13529P"/>
    <property type="match status" value="1"/>
</dbReference>
<dbReference type="RefSeq" id="XP_031347922.1">
    <property type="nucleotide sequence ID" value="XM_031492062.1"/>
</dbReference>
<dbReference type="RefSeq" id="XP_031347913.1">
    <property type="nucleotide sequence ID" value="XM_031492053.1"/>
</dbReference>
<keyword evidence="1" id="KW-0479">Metal-binding</keyword>
<dbReference type="AlphaFoldDB" id="A0A1Y1KB74"/>
<dbReference type="SMART" id="SM00355">
    <property type="entry name" value="ZnF_C2H2"/>
    <property type="match status" value="2"/>
</dbReference>
<dbReference type="PROSITE" id="PS00028">
    <property type="entry name" value="ZINC_FINGER_C2H2_1"/>
    <property type="match status" value="2"/>
</dbReference>
<dbReference type="GeneID" id="116174173"/>
<organism evidence="3">
    <name type="scientific">Photinus pyralis</name>
    <name type="common">Common eastern firefly</name>
    <name type="synonym">Lampyris pyralis</name>
    <dbReference type="NCBI Taxonomy" id="7054"/>
    <lineage>
        <taxon>Eukaryota</taxon>
        <taxon>Metazoa</taxon>
        <taxon>Ecdysozoa</taxon>
        <taxon>Arthropoda</taxon>
        <taxon>Hexapoda</taxon>
        <taxon>Insecta</taxon>
        <taxon>Pterygota</taxon>
        <taxon>Neoptera</taxon>
        <taxon>Endopterygota</taxon>
        <taxon>Coleoptera</taxon>
        <taxon>Polyphaga</taxon>
        <taxon>Elateriformia</taxon>
        <taxon>Elateroidea</taxon>
        <taxon>Lampyridae</taxon>
        <taxon>Lampyrinae</taxon>
        <taxon>Photinus</taxon>
    </lineage>
</organism>
<feature type="domain" description="C2H2-type" evidence="2">
    <location>
        <begin position="14"/>
        <end position="37"/>
    </location>
</feature>
<dbReference type="EMBL" id="GEZM01091897">
    <property type="protein sequence ID" value="JAV56716.1"/>
    <property type="molecule type" value="Transcribed_RNA"/>
</dbReference>
<dbReference type="RefSeq" id="XP_031347906.1">
    <property type="nucleotide sequence ID" value="XM_031492046.1"/>
</dbReference>
<dbReference type="Gene3D" id="3.30.160.60">
    <property type="entry name" value="Classic Zinc Finger"/>
    <property type="match status" value="1"/>
</dbReference>
<reference evidence="3" key="1">
    <citation type="journal article" date="2016" name="Sci. Rep.">
        <title>Molecular characterization of firefly nuptial gifts: a multi-omics approach sheds light on postcopulatory sexual selection.</title>
        <authorList>
            <person name="Al-Wathiqui N."/>
            <person name="Fallon T.R."/>
            <person name="South A."/>
            <person name="Weng J.K."/>
            <person name="Lewis S.M."/>
        </authorList>
    </citation>
    <scope>NUCLEOTIDE SEQUENCE</scope>
</reference>
<dbReference type="OrthoDB" id="10045355at2759"/>
<evidence type="ECO:0000259" key="2">
    <source>
        <dbReference type="PROSITE" id="PS50157"/>
    </source>
</evidence>
<evidence type="ECO:0000256" key="1">
    <source>
        <dbReference type="PROSITE-ProRule" id="PRU00042"/>
    </source>
</evidence>
<dbReference type="GO" id="GO:0008270">
    <property type="term" value="F:zinc ion binding"/>
    <property type="evidence" value="ECO:0007669"/>
    <property type="project" value="UniProtKB-KW"/>
</dbReference>
<keyword evidence="1" id="KW-0863">Zinc-finger</keyword>
<evidence type="ECO:0000313" key="3">
    <source>
        <dbReference type="EMBL" id="JAV56716.1"/>
    </source>
</evidence>
<proteinExistence type="predicted"/>
<dbReference type="KEGG" id="ppyr:116174173"/>
<sequence>MRTQGTIMESSQGYICFKCKENFFSHKNLIKHIKISHFFLTEYRCEQLYCFRSYKDLNGLRKHFQSQHDNLPVESLSKNTQAVSKTTNISSVTDHLSDLANFHSGSSETTSTSVPAAPQNYDLNNETNIRSFITNYMCTLYSNTSVNRSVVQFVIENTKILIDKILTHIFENFSEANVTTAKENLRYTIKNILCLFETTNSEHQRLKLLEKCESFIKPFPFTIGITTCLNRIDTSEEATLSVREARGQKVCIRTVLKKFLELPNVLNKIDYFVQSQEEISSEIVSIFQGELWKSLKSRFINKKVFPIYIFFDDFEPINPLGSRAGIYKIGGVYLSLACIPFEFASLIENIFLVQLFYSSDRARHGNKKIFESLIDDLIFLEREGIYVDRPDGIQEKIYFTLFLILGDNLGLNSILGFNESFNSDHFCRICLATKQMSQVEVDQSKFILRSKETYNSHSTNFSHGVKESCIWNVLPNFHVTNNICCDMMHDVLEGILRYDMAFVINSLIRKKYFSLDHLNERIKFFKFSKADAGNPMPQIKSDHLKKNHIVMSASEILSLTVYFSFLVGDLVPPEDEIWIFYIITVQILEMMLNRVFTTQSIAYLSILIEEHHTMFIELFKQHLRPKYHILLHYPSVIRMIGPPRHYWSMRFEGFHKLLKSTANNTASRKNLLVTLSIKQQLRLSSRLANKKGLECEKRCGPCSTVNTSHTFKNKFSNKAVSVPWVNINHVLFKKGFFLSISDDSDETDGLVTFGKIIDIIIESESIFFLLSIYVTVGFSTHFQAYEVSKLSKNTLIIHPFQSLQNNNVYNNRVLGDGRSFISMIK</sequence>
<keyword evidence="1" id="KW-0862">Zinc</keyword>
<dbReference type="InterPro" id="IPR013087">
    <property type="entry name" value="Znf_C2H2_type"/>
</dbReference>
<name>A0A1Y1KB74_PHOPY</name>
<protein>
    <recommendedName>
        <fullName evidence="2">C2H2-type domain-containing protein</fullName>
    </recommendedName>
</protein>
<dbReference type="PROSITE" id="PS50157">
    <property type="entry name" value="ZINC_FINGER_C2H2_2"/>
    <property type="match status" value="1"/>
</dbReference>
<accession>A0A1Y1KB74</accession>
<dbReference type="PANTHER" id="PTHR31912:SF36">
    <property type="entry name" value="C2H2-TYPE DOMAIN-CONTAINING PROTEIN"/>
    <property type="match status" value="1"/>
</dbReference>